<dbReference type="AlphaFoldDB" id="A0A1H8APP5"/>
<sequence>MKKIYTHNLDNLLTASGLRITDDMVINWTLIKDWNESIRYENPDEKKAKDIFAAITDPEEGVFQWIKQHW</sequence>
<evidence type="ECO:0000313" key="1">
    <source>
        <dbReference type="EMBL" id="SEM71798.1"/>
    </source>
</evidence>
<name>A0A1H8APP5_9BACI</name>
<reference evidence="2" key="1">
    <citation type="submission" date="2016-10" db="EMBL/GenBank/DDBJ databases">
        <authorList>
            <person name="Varghese N."/>
            <person name="Submissions S."/>
        </authorList>
    </citation>
    <scope>NUCLEOTIDE SEQUENCE [LARGE SCALE GENOMIC DNA]</scope>
    <source>
        <strain evidence="2">B48,IBRC-M 10115,DSM 25386,CECT 8001</strain>
    </source>
</reference>
<gene>
    <name evidence="1" type="ORF">SAMN05192533_10574</name>
</gene>
<dbReference type="EMBL" id="FOBW01000005">
    <property type="protein sequence ID" value="SEM71798.1"/>
    <property type="molecule type" value="Genomic_DNA"/>
</dbReference>
<organism evidence="1 2">
    <name type="scientific">Mesobacillus persicus</name>
    <dbReference type="NCBI Taxonomy" id="930146"/>
    <lineage>
        <taxon>Bacteria</taxon>
        <taxon>Bacillati</taxon>
        <taxon>Bacillota</taxon>
        <taxon>Bacilli</taxon>
        <taxon>Bacillales</taxon>
        <taxon>Bacillaceae</taxon>
        <taxon>Mesobacillus</taxon>
    </lineage>
</organism>
<accession>A0A1H8APP5</accession>
<proteinExistence type="predicted"/>
<dbReference type="STRING" id="930146.SAMN05192533_10574"/>
<dbReference type="Proteomes" id="UP000198553">
    <property type="component" value="Unassembled WGS sequence"/>
</dbReference>
<keyword evidence="2" id="KW-1185">Reference proteome</keyword>
<evidence type="ECO:0000313" key="2">
    <source>
        <dbReference type="Proteomes" id="UP000198553"/>
    </source>
</evidence>
<protein>
    <submittedName>
        <fullName evidence="1">Uncharacterized protein</fullName>
    </submittedName>
</protein>